<organism evidence="8">
    <name type="scientific">Conus buxeus loroisii</name>
    <name type="common">Cone snail</name>
    <name type="synonym">Conus loroisii</name>
    <dbReference type="NCBI Taxonomy" id="410709"/>
    <lineage>
        <taxon>Eukaryota</taxon>
        <taxon>Metazoa</taxon>
        <taxon>Spiralia</taxon>
        <taxon>Lophotrochozoa</taxon>
        <taxon>Mollusca</taxon>
        <taxon>Gastropoda</taxon>
        <taxon>Caenogastropoda</taxon>
        <taxon>Neogastropoda</taxon>
        <taxon>Conoidea</taxon>
        <taxon>Conidae</taxon>
        <taxon>Conus</taxon>
        <taxon>Dendroconus</taxon>
    </lineage>
</organism>
<protein>
    <submittedName>
        <fullName evidence="8">Serine protease inhibitor</fullName>
    </submittedName>
</protein>
<dbReference type="AlphaFoldDB" id="A0A0Y0NC93"/>
<dbReference type="PANTHER" id="PTHR10083:SF374">
    <property type="entry name" value="BPTI_KUNITZ INHIBITOR DOMAIN-CONTAINING PROTEIN"/>
    <property type="match status" value="1"/>
</dbReference>
<dbReference type="EMBL" id="KU096053">
    <property type="protein sequence ID" value="AMB57284.1"/>
    <property type="molecule type" value="mRNA"/>
</dbReference>
<dbReference type="SMART" id="SM00131">
    <property type="entry name" value="KU"/>
    <property type="match status" value="1"/>
</dbReference>
<reference evidence="8" key="1">
    <citation type="submission" date="2015-11" db="EMBL/GenBank/DDBJ databases">
        <authorList>
            <person name="Zhang Y."/>
            <person name="Guo Z."/>
        </authorList>
    </citation>
    <scope>NUCLEOTIDE SEQUENCE</scope>
</reference>
<dbReference type="Gene3D" id="4.10.410.10">
    <property type="entry name" value="Pancreatic trypsin inhibitor Kunitz domain"/>
    <property type="match status" value="1"/>
</dbReference>
<dbReference type="InterPro" id="IPR050098">
    <property type="entry name" value="TFPI/VKTCI-like"/>
</dbReference>
<evidence type="ECO:0000259" key="7">
    <source>
        <dbReference type="PROSITE" id="PS50279"/>
    </source>
</evidence>
<accession>A0A0Y0NC93</accession>
<dbReference type="InterPro" id="IPR020901">
    <property type="entry name" value="Prtase_inh_Kunz-CS"/>
</dbReference>
<evidence type="ECO:0000313" key="8">
    <source>
        <dbReference type="EMBL" id="AMB57284.1"/>
    </source>
</evidence>
<comment type="subcellular location">
    <subcellularLocation>
        <location evidence="1">Secreted</location>
    </subcellularLocation>
</comment>
<feature type="chain" id="PRO_5007073125" evidence="6">
    <location>
        <begin position="23"/>
        <end position="91"/>
    </location>
</feature>
<dbReference type="PANTHER" id="PTHR10083">
    <property type="entry name" value="KUNITZ-TYPE PROTEASE INHIBITOR-RELATED"/>
    <property type="match status" value="1"/>
</dbReference>
<dbReference type="InterPro" id="IPR002223">
    <property type="entry name" value="Kunitz_BPTI"/>
</dbReference>
<proteinExistence type="evidence at transcript level"/>
<dbReference type="PROSITE" id="PS50279">
    <property type="entry name" value="BPTI_KUNITZ_2"/>
    <property type="match status" value="1"/>
</dbReference>
<keyword evidence="6" id="KW-0732">Signal</keyword>
<evidence type="ECO:0000256" key="6">
    <source>
        <dbReference type="SAM" id="SignalP"/>
    </source>
</evidence>
<keyword evidence="4" id="KW-0722">Serine protease inhibitor</keyword>
<dbReference type="PROSITE" id="PS00280">
    <property type="entry name" value="BPTI_KUNITZ_1"/>
    <property type="match status" value="1"/>
</dbReference>
<evidence type="ECO:0000256" key="1">
    <source>
        <dbReference type="ARBA" id="ARBA00004613"/>
    </source>
</evidence>
<dbReference type="InterPro" id="IPR036880">
    <property type="entry name" value="Kunitz_BPTI_sf"/>
</dbReference>
<feature type="signal peptide" evidence="6">
    <location>
        <begin position="1"/>
        <end position="22"/>
    </location>
</feature>
<feature type="domain" description="BPTI/Kunitz inhibitor" evidence="7">
    <location>
        <begin position="31"/>
        <end position="81"/>
    </location>
</feature>
<keyword evidence="3" id="KW-0646">Protease inhibitor</keyword>
<evidence type="ECO:0000256" key="3">
    <source>
        <dbReference type="ARBA" id="ARBA00022690"/>
    </source>
</evidence>
<dbReference type="GO" id="GO:0005615">
    <property type="term" value="C:extracellular space"/>
    <property type="evidence" value="ECO:0007669"/>
    <property type="project" value="TreeGrafter"/>
</dbReference>
<dbReference type="CDD" id="cd00109">
    <property type="entry name" value="Kunitz-type"/>
    <property type="match status" value="1"/>
</dbReference>
<dbReference type="Pfam" id="PF00014">
    <property type="entry name" value="Kunitz_BPTI"/>
    <property type="match status" value="1"/>
</dbReference>
<evidence type="ECO:0000256" key="4">
    <source>
        <dbReference type="ARBA" id="ARBA00022900"/>
    </source>
</evidence>
<keyword evidence="5" id="KW-1015">Disulfide bond</keyword>
<dbReference type="GO" id="GO:0004867">
    <property type="term" value="F:serine-type endopeptidase inhibitor activity"/>
    <property type="evidence" value="ECO:0007669"/>
    <property type="project" value="UniProtKB-KW"/>
</dbReference>
<evidence type="ECO:0000256" key="2">
    <source>
        <dbReference type="ARBA" id="ARBA00022525"/>
    </source>
</evidence>
<dbReference type="FunFam" id="4.10.410.10:FF:000011">
    <property type="entry name" value="Tissue factor pathway inhibitor"/>
    <property type="match status" value="1"/>
</dbReference>
<evidence type="ECO:0000256" key="5">
    <source>
        <dbReference type="ARBA" id="ARBA00023157"/>
    </source>
</evidence>
<dbReference type="SUPFAM" id="SSF57362">
    <property type="entry name" value="BPTI-like"/>
    <property type="match status" value="1"/>
</dbReference>
<name>A0A0Y0NC93_CONBL</name>
<gene>
    <name evidence="8" type="primary">SERPINA5</name>
</gene>
<dbReference type="PRINTS" id="PR00759">
    <property type="entry name" value="BASICPTASE"/>
</dbReference>
<keyword evidence="2" id="KW-0964">Secreted</keyword>
<sequence>MEGRRLAVVLIVTSCLSALTVGDTRSIPDVCLQPVVVGPCRGKFPHYYFNSVLGTCQLFDYGGCRGNENRFKKMDACLKTCEYPWRGILGY</sequence>